<sequence length="582" mass="63888">MTINWRKTAGSLVISASLLTCGMGVSASDIPEQGMAEEASLSMDVASKYKLNEQLDVEVKSTLNEHVLNGTRIGVVVRVSNKAAQTVRVPDTYELRVKTAEGVEYTLQPSSANSKSIQPKTTQELSYMSVIDRSDNVTLSEINWTDVDVYAYPKAETLMLAIPVGERQWRGGDTLITDKSMLKKWGNTFNILPYISPLEYKPVSINKEITSQGLSYVVQLLVSNPTGGRETVPDFNVDGKTSTKIFSGKRGEPGSIVLEAKEQKYIHYVINTDLDSVLSSLNVLTTETFAQGTGGGPINYSVGRVNIALPGSADLNGSAALPYTLGTPMKFDQISDVIHPEMAVSMIEFRMNDNEGEGSKNITAKFKLTNQSDRPMAVPAFQTDLQSADGFLYSGNRQNVTTQNILPNSSLVVGYSFTLPASETGKGLSIKIQDAATVSPYKSTIAAYSVALQDGLDDKQFSLYPFDVKIDYYTITPYYNRLGNSMTYSYKLRLDMNMKRDPLVQIDSGFSKLQFDAFDTLGRLVGTTQASFLGTGKLTTGENNIYLNGTTEQMEMQLTIKMYEVFTTPAGDSKRLLGEFKR</sequence>
<keyword evidence="3" id="KW-1185">Reference proteome</keyword>
<proteinExistence type="predicted"/>
<evidence type="ECO:0000256" key="1">
    <source>
        <dbReference type="SAM" id="SignalP"/>
    </source>
</evidence>
<dbReference type="OrthoDB" id="2545931at2"/>
<comment type="caution">
    <text evidence="2">The sequence shown here is derived from an EMBL/GenBank/DDBJ whole genome shotgun (WGS) entry which is preliminary data.</text>
</comment>
<dbReference type="EMBL" id="SIRE01000010">
    <property type="protein sequence ID" value="TBL78210.1"/>
    <property type="molecule type" value="Genomic_DNA"/>
</dbReference>
<evidence type="ECO:0000313" key="2">
    <source>
        <dbReference type="EMBL" id="TBL78210.1"/>
    </source>
</evidence>
<organism evidence="2 3">
    <name type="scientific">Paenibacillus thalictri</name>
    <dbReference type="NCBI Taxonomy" id="2527873"/>
    <lineage>
        <taxon>Bacteria</taxon>
        <taxon>Bacillati</taxon>
        <taxon>Bacillota</taxon>
        <taxon>Bacilli</taxon>
        <taxon>Bacillales</taxon>
        <taxon>Paenibacillaceae</taxon>
        <taxon>Paenibacillus</taxon>
    </lineage>
</organism>
<feature type="signal peptide" evidence="1">
    <location>
        <begin position="1"/>
        <end position="27"/>
    </location>
</feature>
<dbReference type="Proteomes" id="UP000293142">
    <property type="component" value="Unassembled WGS sequence"/>
</dbReference>
<keyword evidence="1" id="KW-0732">Signal</keyword>
<accession>A0A4Q9DPK0</accession>
<evidence type="ECO:0000313" key="3">
    <source>
        <dbReference type="Proteomes" id="UP000293142"/>
    </source>
</evidence>
<dbReference type="RefSeq" id="WP_131014194.1">
    <property type="nucleotide sequence ID" value="NZ_SIRE01000010.1"/>
</dbReference>
<name>A0A4Q9DPK0_9BACL</name>
<gene>
    <name evidence="2" type="ORF">EYB31_15145</name>
</gene>
<protein>
    <submittedName>
        <fullName evidence="2">Uncharacterized protein</fullName>
    </submittedName>
</protein>
<dbReference type="AlphaFoldDB" id="A0A4Q9DPK0"/>
<reference evidence="2 3" key="1">
    <citation type="submission" date="2019-02" db="EMBL/GenBank/DDBJ databases">
        <title>Paenibacillus sp. nov., isolated from surface-sterilized tissue of Thalictrum simplex L.</title>
        <authorList>
            <person name="Tuo L."/>
        </authorList>
    </citation>
    <scope>NUCLEOTIDE SEQUENCE [LARGE SCALE GENOMIC DNA]</scope>
    <source>
        <strain evidence="2 3">N2SHLJ1</strain>
    </source>
</reference>
<feature type="chain" id="PRO_5020233901" evidence="1">
    <location>
        <begin position="28"/>
        <end position="582"/>
    </location>
</feature>